<keyword evidence="3" id="KW-1185">Reference proteome</keyword>
<evidence type="ECO:0000256" key="1">
    <source>
        <dbReference type="SAM" id="Coils"/>
    </source>
</evidence>
<protein>
    <submittedName>
        <fullName evidence="2">Uncharacterized protein</fullName>
    </submittedName>
</protein>
<name>A0A5R8Y5V1_9BACT</name>
<dbReference type="Proteomes" id="UP000308901">
    <property type="component" value="Unassembled WGS sequence"/>
</dbReference>
<organism evidence="2 3">
    <name type="scientific">Arcobacter arenosus</name>
    <dbReference type="NCBI Taxonomy" id="2576037"/>
    <lineage>
        <taxon>Bacteria</taxon>
        <taxon>Pseudomonadati</taxon>
        <taxon>Campylobacterota</taxon>
        <taxon>Epsilonproteobacteria</taxon>
        <taxon>Campylobacterales</taxon>
        <taxon>Arcobacteraceae</taxon>
        <taxon>Arcobacter</taxon>
    </lineage>
</organism>
<keyword evidence="1" id="KW-0175">Coiled coil</keyword>
<reference evidence="2 3" key="1">
    <citation type="submission" date="2019-05" db="EMBL/GenBank/DDBJ databases">
        <title>Arcobacter sp. nov., isolated from sea sediment.</title>
        <authorList>
            <person name="Kim W."/>
        </authorList>
    </citation>
    <scope>NUCLEOTIDE SEQUENCE [LARGE SCALE GENOMIC DNA]</scope>
    <source>
        <strain evidence="2 3">CAU 1517</strain>
    </source>
</reference>
<evidence type="ECO:0000313" key="3">
    <source>
        <dbReference type="Proteomes" id="UP000308901"/>
    </source>
</evidence>
<feature type="coiled-coil region" evidence="1">
    <location>
        <begin position="46"/>
        <end position="96"/>
    </location>
</feature>
<comment type="caution">
    <text evidence="2">The sequence shown here is derived from an EMBL/GenBank/DDBJ whole genome shotgun (WGS) entry which is preliminary data.</text>
</comment>
<evidence type="ECO:0000313" key="2">
    <source>
        <dbReference type="EMBL" id="TLP41043.1"/>
    </source>
</evidence>
<sequence>MKVKFLTSLVGKDINYQTGKEETINDNEAFRLIKNEIAVPLGDAAEKKYKSMLAAEKKELEAEKEKEKALEKALFEDDLKAEKAELEKRIAEIDDILGIKEK</sequence>
<gene>
    <name evidence="2" type="ORF">FDK22_03215</name>
</gene>
<proteinExistence type="predicted"/>
<dbReference type="AlphaFoldDB" id="A0A5R8Y5V1"/>
<dbReference type="EMBL" id="VANU01000001">
    <property type="protein sequence ID" value="TLP41043.1"/>
    <property type="molecule type" value="Genomic_DNA"/>
</dbReference>
<accession>A0A5R8Y5V1</accession>
<dbReference type="RefSeq" id="WP_138151445.1">
    <property type="nucleotide sequence ID" value="NZ_VANU01000001.1"/>
</dbReference>
<dbReference type="OrthoDB" id="10009046at2"/>